<keyword evidence="5" id="KW-0539">Nucleus</keyword>
<name>A0A9W8B4L3_9FUNG</name>
<dbReference type="GO" id="GO:0000981">
    <property type="term" value="F:DNA-binding transcription factor activity, RNA polymerase II-specific"/>
    <property type="evidence" value="ECO:0007669"/>
    <property type="project" value="TreeGrafter"/>
</dbReference>
<feature type="region of interest" description="Disordered" evidence="7">
    <location>
        <begin position="289"/>
        <end position="341"/>
    </location>
</feature>
<dbReference type="CDD" id="cd00202">
    <property type="entry name" value="ZnF_GATA"/>
    <property type="match status" value="2"/>
</dbReference>
<dbReference type="Gene3D" id="3.30.50.10">
    <property type="entry name" value="Erythroid Transcription Factor GATA-1, subunit A"/>
    <property type="match status" value="2"/>
</dbReference>
<sequence length="453" mass="48313">MTAATHDTRVQPALIVAAHNATPLTTPRPSSTMTTTEEVARTLSDLPSYMQRRPPSPTSTVTPEPLDTLVSGDEDLSESALATGSVSVAAHATTSPRLTKKSTVSALSCSNCGTNSTPLWRRNEQGQSICNACGLYYRAYGKVRPYWLKRNNGRKRGGTQEGKGGKDAGRAPSTEDTLTNTPVHPVAKSSATTPASPEQPATADPATTTGTCPGDGHCNGTGGSAACGGCPAFNQTHMSRLPSKCFNCQTDHTPLWRRDAEGNTICNACGLYYKLHNVHRPVHMRRNVIKRRKRAAHSATGKDSPPSESRSPTVSATAHSSQGFPVEPQSQRPSSVSVSPILPLAGAPGDLDVPPVSVPRAMVGPALPNDVPAIEDTLPRRKRSYGHMNAASVNIQIDDSYTRYSHHHHHLHDALQPPPAKLPALYQVLASIFRLSEIRTPHPGAGTLRQAVM</sequence>
<comment type="caution">
    <text evidence="9">The sequence shown here is derived from an EMBL/GenBank/DDBJ whole genome shotgun (WGS) entry which is preliminary data.</text>
</comment>
<dbReference type="PANTHER" id="PTHR10071">
    <property type="entry name" value="TRANSCRIPTION FACTOR GATA FAMILY MEMBER"/>
    <property type="match status" value="1"/>
</dbReference>
<feature type="non-terminal residue" evidence="9">
    <location>
        <position position="1"/>
    </location>
</feature>
<evidence type="ECO:0000313" key="10">
    <source>
        <dbReference type="Proteomes" id="UP001151582"/>
    </source>
</evidence>
<dbReference type="GO" id="GO:0005634">
    <property type="term" value="C:nucleus"/>
    <property type="evidence" value="ECO:0007669"/>
    <property type="project" value="UniProtKB-SubCell"/>
</dbReference>
<evidence type="ECO:0000256" key="4">
    <source>
        <dbReference type="ARBA" id="ARBA00022833"/>
    </source>
</evidence>
<accession>A0A9W8B4L3</accession>
<dbReference type="PROSITE" id="PS50114">
    <property type="entry name" value="GATA_ZN_FINGER_2"/>
    <property type="match status" value="2"/>
</dbReference>
<dbReference type="PRINTS" id="PR00619">
    <property type="entry name" value="GATAZNFINGER"/>
</dbReference>
<evidence type="ECO:0000256" key="5">
    <source>
        <dbReference type="ARBA" id="ARBA00023242"/>
    </source>
</evidence>
<evidence type="ECO:0000256" key="3">
    <source>
        <dbReference type="ARBA" id="ARBA00022771"/>
    </source>
</evidence>
<evidence type="ECO:0000259" key="8">
    <source>
        <dbReference type="PROSITE" id="PS50114"/>
    </source>
</evidence>
<feature type="compositionally biased region" description="Polar residues" evidence="7">
    <location>
        <begin position="306"/>
        <end position="323"/>
    </location>
</feature>
<dbReference type="InterPro" id="IPR039355">
    <property type="entry name" value="Transcription_factor_GATA"/>
</dbReference>
<dbReference type="GO" id="GO:0008270">
    <property type="term" value="F:zinc ion binding"/>
    <property type="evidence" value="ECO:0007669"/>
    <property type="project" value="UniProtKB-KW"/>
</dbReference>
<dbReference type="Pfam" id="PF00320">
    <property type="entry name" value="GATA"/>
    <property type="match status" value="2"/>
</dbReference>
<keyword evidence="3 6" id="KW-0863">Zinc-finger</keyword>
<evidence type="ECO:0000256" key="6">
    <source>
        <dbReference type="PROSITE-ProRule" id="PRU00094"/>
    </source>
</evidence>
<evidence type="ECO:0000256" key="2">
    <source>
        <dbReference type="ARBA" id="ARBA00022723"/>
    </source>
</evidence>
<keyword evidence="10" id="KW-1185">Reference proteome</keyword>
<dbReference type="GO" id="GO:0045944">
    <property type="term" value="P:positive regulation of transcription by RNA polymerase II"/>
    <property type="evidence" value="ECO:0007669"/>
    <property type="project" value="TreeGrafter"/>
</dbReference>
<comment type="subcellular location">
    <subcellularLocation>
        <location evidence="1">Nucleus</location>
    </subcellularLocation>
</comment>
<evidence type="ECO:0000313" key="9">
    <source>
        <dbReference type="EMBL" id="KAJ1973885.1"/>
    </source>
</evidence>
<feature type="compositionally biased region" description="Low complexity" evidence="7">
    <location>
        <begin position="325"/>
        <end position="340"/>
    </location>
</feature>
<dbReference type="PROSITE" id="PS00344">
    <property type="entry name" value="GATA_ZN_FINGER_1"/>
    <property type="match status" value="2"/>
</dbReference>
<reference evidence="9" key="1">
    <citation type="submission" date="2022-07" db="EMBL/GenBank/DDBJ databases">
        <title>Phylogenomic reconstructions and comparative analyses of Kickxellomycotina fungi.</title>
        <authorList>
            <person name="Reynolds N.K."/>
            <person name="Stajich J.E."/>
            <person name="Barry K."/>
            <person name="Grigoriev I.V."/>
            <person name="Crous P."/>
            <person name="Smith M.E."/>
        </authorList>
    </citation>
    <scope>NUCLEOTIDE SEQUENCE</scope>
    <source>
        <strain evidence="9">RSA 567</strain>
    </source>
</reference>
<keyword evidence="4" id="KW-0862">Zinc</keyword>
<evidence type="ECO:0000256" key="7">
    <source>
        <dbReference type="SAM" id="MobiDB-lite"/>
    </source>
</evidence>
<dbReference type="PANTHER" id="PTHR10071:SF281">
    <property type="entry name" value="BOX A-BINDING FACTOR-RELATED"/>
    <property type="match status" value="1"/>
</dbReference>
<dbReference type="Proteomes" id="UP001151582">
    <property type="component" value="Unassembled WGS sequence"/>
</dbReference>
<dbReference type="EMBL" id="JANBQB010000740">
    <property type="protein sequence ID" value="KAJ1973885.1"/>
    <property type="molecule type" value="Genomic_DNA"/>
</dbReference>
<evidence type="ECO:0000256" key="1">
    <source>
        <dbReference type="ARBA" id="ARBA00004123"/>
    </source>
</evidence>
<dbReference type="InterPro" id="IPR000679">
    <property type="entry name" value="Znf_GATA"/>
</dbReference>
<proteinExistence type="predicted"/>
<dbReference type="InterPro" id="IPR013088">
    <property type="entry name" value="Znf_NHR/GATA"/>
</dbReference>
<protein>
    <submittedName>
        <fullName evidence="9">GATA type transcriptional activator of nitrogen-regulated proteins</fullName>
    </submittedName>
</protein>
<keyword evidence="2" id="KW-0479">Metal-binding</keyword>
<dbReference type="SUPFAM" id="SSF57716">
    <property type="entry name" value="Glucocorticoid receptor-like (DNA-binding domain)"/>
    <property type="match status" value="2"/>
</dbReference>
<dbReference type="FunFam" id="3.30.50.10:FF:000007">
    <property type="entry name" value="Nitrogen regulatory AreA, N-terminal"/>
    <property type="match status" value="1"/>
</dbReference>
<dbReference type="GO" id="GO:0000122">
    <property type="term" value="P:negative regulation of transcription by RNA polymerase II"/>
    <property type="evidence" value="ECO:0007669"/>
    <property type="project" value="TreeGrafter"/>
</dbReference>
<gene>
    <name evidence="9" type="primary">SFU1</name>
    <name evidence="9" type="ORF">H4R34_004925</name>
</gene>
<dbReference type="GO" id="GO:0000978">
    <property type="term" value="F:RNA polymerase II cis-regulatory region sequence-specific DNA binding"/>
    <property type="evidence" value="ECO:0007669"/>
    <property type="project" value="TreeGrafter"/>
</dbReference>
<feature type="region of interest" description="Disordered" evidence="7">
    <location>
        <begin position="150"/>
        <end position="208"/>
    </location>
</feature>
<dbReference type="AlphaFoldDB" id="A0A9W8B4L3"/>
<dbReference type="SMART" id="SM00401">
    <property type="entry name" value="ZnF_GATA"/>
    <property type="match status" value="2"/>
</dbReference>
<organism evidence="9 10">
    <name type="scientific">Dimargaris verticillata</name>
    <dbReference type="NCBI Taxonomy" id="2761393"/>
    <lineage>
        <taxon>Eukaryota</taxon>
        <taxon>Fungi</taxon>
        <taxon>Fungi incertae sedis</taxon>
        <taxon>Zoopagomycota</taxon>
        <taxon>Kickxellomycotina</taxon>
        <taxon>Dimargaritomycetes</taxon>
        <taxon>Dimargaritales</taxon>
        <taxon>Dimargaritaceae</taxon>
        <taxon>Dimargaris</taxon>
    </lineage>
</organism>
<feature type="domain" description="GATA-type" evidence="8">
    <location>
        <begin position="239"/>
        <end position="292"/>
    </location>
</feature>
<feature type="domain" description="GATA-type" evidence="8">
    <location>
        <begin position="103"/>
        <end position="156"/>
    </location>
</feature>
<dbReference type="OrthoDB" id="515401at2759"/>